<protein>
    <submittedName>
        <fullName evidence="1">HAD family hydrolase</fullName>
    </submittedName>
</protein>
<accession>A0ABT2I3K5</accession>
<dbReference type="EMBL" id="JANZXA010000003">
    <property type="protein sequence ID" value="MCT2399223.1"/>
    <property type="molecule type" value="Genomic_DNA"/>
</dbReference>
<reference evidence="1" key="1">
    <citation type="submission" date="2022-09" db="EMBL/GenBank/DDBJ databases">
        <title>Novosphingobium sp. Nov., a polycyclic aromatic hydrocarbon-degrading bacterium isolated form mangrove sediments in HongKong.</title>
        <authorList>
            <person name="Hu Z."/>
        </authorList>
    </citation>
    <scope>NUCLEOTIDE SEQUENCE</scope>
    <source>
        <strain evidence="1">HK4-1</strain>
    </source>
</reference>
<comment type="caution">
    <text evidence="1">The sequence shown here is derived from an EMBL/GenBank/DDBJ whole genome shotgun (WGS) entry which is preliminary data.</text>
</comment>
<dbReference type="SUPFAM" id="SSF56784">
    <property type="entry name" value="HAD-like"/>
    <property type="match status" value="1"/>
</dbReference>
<name>A0ABT2I3K5_9SPHN</name>
<sequence>MSRPLLITDCDEVLLYMISHFRDWLAEDEGIVFDMTGGNFYKSMRHVDTGKPVEQDVMWALLNKFFDGQMHRQTAVEGAAAAIAAIREHADVVVLTNLLDFRQEARRRQLADHGIDLPVFTNQGPKGPALQAILDEYRPGRAVFIDDLAHHHGSVLEVAPQVRRLHLCAEPQIAPHIPCAHKAGHAHARIDDWANALPWLIETLTCEEKDLQAND</sequence>
<organism evidence="1 2">
    <name type="scientific">Novosphingobium mangrovi</name>
    <name type="common">ex Huang et al. 2023</name>
    <dbReference type="NCBI Taxonomy" id="2976432"/>
    <lineage>
        <taxon>Bacteria</taxon>
        <taxon>Pseudomonadati</taxon>
        <taxon>Pseudomonadota</taxon>
        <taxon>Alphaproteobacteria</taxon>
        <taxon>Sphingomonadales</taxon>
        <taxon>Sphingomonadaceae</taxon>
        <taxon>Novosphingobium</taxon>
    </lineage>
</organism>
<dbReference type="RefSeq" id="WP_260045139.1">
    <property type="nucleotide sequence ID" value="NZ_JANZXA010000003.1"/>
</dbReference>
<keyword evidence="2" id="KW-1185">Reference proteome</keyword>
<evidence type="ECO:0000313" key="2">
    <source>
        <dbReference type="Proteomes" id="UP001165583"/>
    </source>
</evidence>
<dbReference type="InterPro" id="IPR036412">
    <property type="entry name" value="HAD-like_sf"/>
</dbReference>
<keyword evidence="1" id="KW-0378">Hydrolase</keyword>
<dbReference type="GO" id="GO:0016787">
    <property type="term" value="F:hydrolase activity"/>
    <property type="evidence" value="ECO:0007669"/>
    <property type="project" value="UniProtKB-KW"/>
</dbReference>
<evidence type="ECO:0000313" key="1">
    <source>
        <dbReference type="EMBL" id="MCT2399223.1"/>
    </source>
</evidence>
<proteinExistence type="predicted"/>
<gene>
    <name evidence="1" type="ORF">NZK81_06670</name>
</gene>
<dbReference type="Proteomes" id="UP001165583">
    <property type="component" value="Unassembled WGS sequence"/>
</dbReference>